<dbReference type="Proteomes" id="UP000887566">
    <property type="component" value="Unplaced"/>
</dbReference>
<dbReference type="PANTHER" id="PTHR13083:SF3">
    <property type="entry name" value="WD REPEAT-CONTAINING PROTEIN 91"/>
    <property type="match status" value="1"/>
</dbReference>
<dbReference type="InterPro" id="IPR056327">
    <property type="entry name" value="ARMC9_CTLH-like_dom"/>
</dbReference>
<dbReference type="GO" id="GO:0031902">
    <property type="term" value="C:late endosome membrane"/>
    <property type="evidence" value="ECO:0007669"/>
    <property type="project" value="TreeGrafter"/>
</dbReference>
<sequence>MTSAVTLVDSLIRDYLVFRGFAGSLKQFDADSKAEKEQKFKVDAITERLCSLISGHDISSLRALWEHLSEKVFAHLDNTQTKHADRLENDLYKLYLANCVQQAKSDKIAEFFEIFASRFHLAEGWSDWFALPYLSTPQERAPFRAYFSKQWQEVFLVSLHNFLSLAFHQMELPALLAYSDQLKGFESDMDVTKTLLNMKAPPPDVVASAEVMDDFASIAHSQSPLINQSSSRSLRSVIRRKFASSTKKAEG</sequence>
<proteinExistence type="inferred from homology"/>
<dbReference type="GO" id="GO:0141039">
    <property type="term" value="F:phosphatidylinositol 3-kinase inhibitor activity"/>
    <property type="evidence" value="ECO:0007669"/>
    <property type="project" value="InterPro"/>
</dbReference>
<evidence type="ECO:0000256" key="1">
    <source>
        <dbReference type="ARBA" id="ARBA00004412"/>
    </source>
</evidence>
<evidence type="ECO:0000256" key="3">
    <source>
        <dbReference type="ARBA" id="ARBA00006128"/>
    </source>
</evidence>
<keyword evidence="4" id="KW-0967">Endosome</keyword>
<evidence type="ECO:0000313" key="6">
    <source>
        <dbReference type="Proteomes" id="UP000887566"/>
    </source>
</evidence>
<dbReference type="AlphaFoldDB" id="A0A914X694"/>
<evidence type="ECO:0000259" key="5">
    <source>
        <dbReference type="Pfam" id="PF23138"/>
    </source>
</evidence>
<accession>A0A914X694</accession>
<evidence type="ECO:0000256" key="2">
    <source>
        <dbReference type="ARBA" id="ARBA00004603"/>
    </source>
</evidence>
<dbReference type="GO" id="GO:0045022">
    <property type="term" value="P:early endosome to late endosome transport"/>
    <property type="evidence" value="ECO:0007669"/>
    <property type="project" value="InterPro"/>
</dbReference>
<evidence type="ECO:0000256" key="4">
    <source>
        <dbReference type="ARBA" id="ARBA00022753"/>
    </source>
</evidence>
<dbReference type="WBParaSite" id="PSAMB.scaffold68size88002.g1384.t1">
    <property type="protein sequence ID" value="PSAMB.scaffold68size88002.g1384.t1"/>
    <property type="gene ID" value="PSAMB.scaffold68size88002.g1384"/>
</dbReference>
<organism evidence="6 7">
    <name type="scientific">Plectus sambesii</name>
    <dbReference type="NCBI Taxonomy" id="2011161"/>
    <lineage>
        <taxon>Eukaryota</taxon>
        <taxon>Metazoa</taxon>
        <taxon>Ecdysozoa</taxon>
        <taxon>Nematoda</taxon>
        <taxon>Chromadorea</taxon>
        <taxon>Plectida</taxon>
        <taxon>Plectina</taxon>
        <taxon>Plectoidea</taxon>
        <taxon>Plectidae</taxon>
        <taxon>Plectus</taxon>
    </lineage>
</organism>
<comment type="subcellular location">
    <subcellularLocation>
        <location evidence="1">Early endosome</location>
    </subcellularLocation>
    <subcellularLocation>
        <location evidence="2">Late endosome</location>
    </subcellularLocation>
</comment>
<protein>
    <submittedName>
        <fullName evidence="7">WD repeat-containing protein 91</fullName>
    </submittedName>
</protein>
<name>A0A914X694_9BILA</name>
<evidence type="ECO:0000313" key="7">
    <source>
        <dbReference type="WBParaSite" id="PSAMB.scaffold68size88002.g1384.t1"/>
    </source>
</evidence>
<dbReference type="GO" id="GO:0051898">
    <property type="term" value="P:negative regulation of phosphatidylinositol 3-kinase/protein kinase B signal transduction"/>
    <property type="evidence" value="ECO:0007669"/>
    <property type="project" value="InterPro"/>
</dbReference>
<comment type="similarity">
    <text evidence="3">Belongs to the WD repeat WDR91 family.</text>
</comment>
<dbReference type="Pfam" id="PF23138">
    <property type="entry name" value="CTLH_Armc9"/>
    <property type="match status" value="1"/>
</dbReference>
<feature type="domain" description="ARMC9 CTLH-like" evidence="5">
    <location>
        <begin position="52"/>
        <end position="168"/>
    </location>
</feature>
<dbReference type="GO" id="GO:0031901">
    <property type="term" value="C:early endosome membrane"/>
    <property type="evidence" value="ECO:0007669"/>
    <property type="project" value="TreeGrafter"/>
</dbReference>
<dbReference type="InterPro" id="IPR039724">
    <property type="entry name" value="WDR91"/>
</dbReference>
<dbReference type="PANTHER" id="PTHR13083">
    <property type="entry name" value="WD REPEAT-CONTAINING PROTEIN 91"/>
    <property type="match status" value="1"/>
</dbReference>
<reference evidence="7" key="1">
    <citation type="submission" date="2022-11" db="UniProtKB">
        <authorList>
            <consortium name="WormBaseParasite"/>
        </authorList>
    </citation>
    <scope>IDENTIFICATION</scope>
</reference>
<keyword evidence="6" id="KW-1185">Reference proteome</keyword>